<reference evidence="5" key="1">
    <citation type="journal article" date="2014" name="Int. J. Syst. Evol. Microbiol.">
        <title>Complete genome sequence of Corynebacterium casei LMG S-19264T (=DSM 44701T), isolated from a smear-ripened cheese.</title>
        <authorList>
            <consortium name="US DOE Joint Genome Institute (JGI-PGF)"/>
            <person name="Walter F."/>
            <person name="Albersmeier A."/>
            <person name="Kalinowski J."/>
            <person name="Ruckert C."/>
        </authorList>
    </citation>
    <scope>NUCLEOTIDE SEQUENCE</scope>
    <source>
        <strain evidence="5">JCM 4490</strain>
    </source>
</reference>
<keyword evidence="6" id="KW-1185">Reference proteome</keyword>
<reference evidence="5" key="2">
    <citation type="submission" date="2020-09" db="EMBL/GenBank/DDBJ databases">
        <authorList>
            <person name="Sun Q."/>
            <person name="Ohkuma M."/>
        </authorList>
    </citation>
    <scope>NUCLEOTIDE SEQUENCE</scope>
    <source>
        <strain evidence="5">JCM 4490</strain>
    </source>
</reference>
<dbReference type="InterPro" id="IPR011990">
    <property type="entry name" value="TPR-like_helical_dom_sf"/>
</dbReference>
<protein>
    <submittedName>
        <fullName evidence="5">SARP family transcriptional regulator</fullName>
    </submittedName>
</protein>
<evidence type="ECO:0000259" key="4">
    <source>
        <dbReference type="SMART" id="SM01043"/>
    </source>
</evidence>
<evidence type="ECO:0000256" key="1">
    <source>
        <dbReference type="ARBA" id="ARBA00023012"/>
    </source>
</evidence>
<dbReference type="SUPFAM" id="SSF46894">
    <property type="entry name" value="C-terminal effector domain of the bipartite response regulators"/>
    <property type="match status" value="1"/>
</dbReference>
<dbReference type="InterPro" id="IPR051677">
    <property type="entry name" value="AfsR-DnrI-RedD_regulator"/>
</dbReference>
<keyword evidence="3" id="KW-0804">Transcription</keyword>
<name>A0A918MNP7_9ACTN</name>
<keyword evidence="1" id="KW-0902">Two-component regulatory system</keyword>
<organism evidence="5 6">
    <name type="scientific">Streptomyces lucensis JCM 4490</name>
    <dbReference type="NCBI Taxonomy" id="1306176"/>
    <lineage>
        <taxon>Bacteria</taxon>
        <taxon>Bacillati</taxon>
        <taxon>Actinomycetota</taxon>
        <taxon>Actinomycetes</taxon>
        <taxon>Kitasatosporales</taxon>
        <taxon>Streptomycetaceae</taxon>
        <taxon>Streptomyces</taxon>
    </lineage>
</organism>
<evidence type="ECO:0000256" key="2">
    <source>
        <dbReference type="ARBA" id="ARBA00023015"/>
    </source>
</evidence>
<gene>
    <name evidence="5" type="ORF">GCM10010503_15640</name>
</gene>
<dbReference type="EMBL" id="BMUE01000002">
    <property type="protein sequence ID" value="GGW40074.1"/>
    <property type="molecule type" value="Genomic_DNA"/>
</dbReference>
<keyword evidence="2" id="KW-0805">Transcription regulation</keyword>
<dbReference type="GO" id="GO:0003677">
    <property type="term" value="F:DNA binding"/>
    <property type="evidence" value="ECO:0007669"/>
    <property type="project" value="InterPro"/>
</dbReference>
<dbReference type="GO" id="GO:0006355">
    <property type="term" value="P:regulation of DNA-templated transcription"/>
    <property type="evidence" value="ECO:0007669"/>
    <property type="project" value="InterPro"/>
</dbReference>
<dbReference type="SUPFAM" id="SSF48452">
    <property type="entry name" value="TPR-like"/>
    <property type="match status" value="1"/>
</dbReference>
<dbReference type="GO" id="GO:0000160">
    <property type="term" value="P:phosphorelay signal transduction system"/>
    <property type="evidence" value="ECO:0007669"/>
    <property type="project" value="UniProtKB-KW"/>
</dbReference>
<evidence type="ECO:0000313" key="6">
    <source>
        <dbReference type="Proteomes" id="UP000620224"/>
    </source>
</evidence>
<evidence type="ECO:0000256" key="3">
    <source>
        <dbReference type="ARBA" id="ARBA00023163"/>
    </source>
</evidence>
<comment type="caution">
    <text evidence="5">The sequence shown here is derived from an EMBL/GenBank/DDBJ whole genome shotgun (WGS) entry which is preliminary data.</text>
</comment>
<dbReference type="CDD" id="cd15831">
    <property type="entry name" value="BTAD"/>
    <property type="match status" value="1"/>
</dbReference>
<dbReference type="InterPro" id="IPR016032">
    <property type="entry name" value="Sig_transdc_resp-reg_C-effctor"/>
</dbReference>
<evidence type="ECO:0000313" key="5">
    <source>
        <dbReference type="EMBL" id="GGW40074.1"/>
    </source>
</evidence>
<dbReference type="InterPro" id="IPR005158">
    <property type="entry name" value="BTAD"/>
</dbReference>
<dbReference type="AlphaFoldDB" id="A0A918MNP7"/>
<dbReference type="Gene3D" id="1.10.10.10">
    <property type="entry name" value="Winged helix-like DNA-binding domain superfamily/Winged helix DNA-binding domain"/>
    <property type="match status" value="1"/>
</dbReference>
<dbReference type="Proteomes" id="UP000620224">
    <property type="component" value="Unassembled WGS sequence"/>
</dbReference>
<proteinExistence type="predicted"/>
<dbReference type="PANTHER" id="PTHR35807:SF1">
    <property type="entry name" value="TRANSCRIPTIONAL REGULATOR REDD"/>
    <property type="match status" value="1"/>
</dbReference>
<accession>A0A918MNP7</accession>
<dbReference type="Gene3D" id="1.25.40.10">
    <property type="entry name" value="Tetratricopeptide repeat domain"/>
    <property type="match status" value="1"/>
</dbReference>
<dbReference type="Pfam" id="PF03704">
    <property type="entry name" value="BTAD"/>
    <property type="match status" value="1"/>
</dbReference>
<sequence length="267" mass="27739">MAGPGFFPATEPARFRVLGRVGIGPDPVGVRGVKPRALLVVLLLRAGRRVSLDAIQEALWDGEPPRSAVANIRTHASALRTALCAGAASGAASRAGALAGGDGGYTLHAEPGDCDHLRFLESSAAGRAALLAGDAARATRLLGPALGLWDGDRAAVGVPRLGPLAGALDHLDEERMRAVEDLAEAHLWVGEPRAALRDLTGLLASAPLRSRSWALRMRAHHRIGELGGVSESYRAACAVFRDELGIAPGGELRSLYAELTGALPRSA</sequence>
<dbReference type="InterPro" id="IPR036388">
    <property type="entry name" value="WH-like_DNA-bd_sf"/>
</dbReference>
<dbReference type="PANTHER" id="PTHR35807">
    <property type="entry name" value="TRANSCRIPTIONAL REGULATOR REDD-RELATED"/>
    <property type="match status" value="1"/>
</dbReference>
<feature type="domain" description="Bacterial transcriptional activator" evidence="4">
    <location>
        <begin position="114"/>
        <end position="260"/>
    </location>
</feature>
<dbReference type="SMART" id="SM01043">
    <property type="entry name" value="BTAD"/>
    <property type="match status" value="1"/>
</dbReference>